<feature type="binding site" evidence="12">
    <location>
        <position position="308"/>
    </location>
    <ligand>
        <name>substrate</name>
    </ligand>
</feature>
<keyword evidence="18" id="KW-1185">Reference proteome</keyword>
<keyword evidence="6 12" id="KW-0456">Lyase</keyword>
<comment type="pathway">
    <text evidence="8 12 14">Amino-acid biosynthesis; L-lysine biosynthesis via DAP pathway; L-lysine from DL-2,6-diaminopimelate: step 1/1.</text>
</comment>
<feature type="binding site" evidence="12">
    <location>
        <position position="335"/>
    </location>
    <ligand>
        <name>substrate</name>
    </ligand>
</feature>
<protein>
    <recommendedName>
        <fullName evidence="11 12">Diaminopimelate decarboxylase</fullName>
        <shortName evidence="12">DAP decarboxylase</shortName>
        <shortName evidence="12">DAPDC</shortName>
        <ecNumber evidence="10 12">4.1.1.20</ecNumber>
    </recommendedName>
</protein>
<evidence type="ECO:0000259" key="16">
    <source>
        <dbReference type="Pfam" id="PF02784"/>
    </source>
</evidence>
<evidence type="ECO:0000313" key="17">
    <source>
        <dbReference type="EMBL" id="QNT58512.1"/>
    </source>
</evidence>
<evidence type="ECO:0000256" key="3">
    <source>
        <dbReference type="ARBA" id="ARBA00022793"/>
    </source>
</evidence>
<feature type="binding site" evidence="12">
    <location>
        <position position="231"/>
    </location>
    <ligand>
        <name>pyridoxal 5'-phosphate</name>
        <dbReference type="ChEBI" id="CHEBI:597326"/>
    </ligand>
</feature>
<dbReference type="RefSeq" id="WP_187000163.1">
    <property type="nucleotide sequence ID" value="NZ_CP060414.2"/>
</dbReference>
<evidence type="ECO:0000256" key="4">
    <source>
        <dbReference type="ARBA" id="ARBA00022898"/>
    </source>
</evidence>
<dbReference type="InterPro" id="IPR022643">
    <property type="entry name" value="De-COase2_C"/>
</dbReference>
<accession>A0A7H1MA47</accession>
<dbReference type="NCBIfam" id="TIGR01048">
    <property type="entry name" value="lysA"/>
    <property type="match status" value="1"/>
</dbReference>
<dbReference type="InterPro" id="IPR009006">
    <property type="entry name" value="Ala_racemase/Decarboxylase_C"/>
</dbReference>
<dbReference type="EMBL" id="CP060414">
    <property type="protein sequence ID" value="QNT58512.1"/>
    <property type="molecule type" value="Genomic_DNA"/>
</dbReference>
<dbReference type="Pfam" id="PF02784">
    <property type="entry name" value="Orn_Arg_deC_N"/>
    <property type="match status" value="1"/>
</dbReference>
<evidence type="ECO:0000256" key="14">
    <source>
        <dbReference type="RuleBase" id="RU003738"/>
    </source>
</evidence>
<dbReference type="Proteomes" id="UP000516412">
    <property type="component" value="Chromosome"/>
</dbReference>
<evidence type="ECO:0000259" key="15">
    <source>
        <dbReference type="Pfam" id="PF00278"/>
    </source>
</evidence>
<name>A0A7H1MA47_9NEIS</name>
<reference evidence="17" key="1">
    <citation type="submission" date="2024-06" db="EMBL/GenBank/DDBJ databases">
        <title>Complete Genome Sequence of mouse commensal type strain Neisseria musculi.</title>
        <authorList>
            <person name="Thapa E."/>
            <person name="Aluvathingal J."/>
            <person name="Nadendla S."/>
            <person name="Mehta A."/>
            <person name="Tettelin H."/>
            <person name="Weyand N.J."/>
        </authorList>
    </citation>
    <scope>NUCLEOTIDE SEQUENCE</scope>
    <source>
        <strain evidence="17">NW831</strain>
    </source>
</reference>
<feature type="binding site" evidence="12">
    <location>
        <position position="362"/>
    </location>
    <ligand>
        <name>substrate</name>
    </ligand>
</feature>
<evidence type="ECO:0000256" key="13">
    <source>
        <dbReference type="PIRSR" id="PIRSR600183-50"/>
    </source>
</evidence>
<evidence type="ECO:0000256" key="10">
    <source>
        <dbReference type="ARBA" id="ARBA00066427"/>
    </source>
</evidence>
<comment type="catalytic activity">
    <reaction evidence="7 12 14">
        <text>meso-2,6-diaminopimelate + H(+) = L-lysine + CO2</text>
        <dbReference type="Rhea" id="RHEA:15101"/>
        <dbReference type="ChEBI" id="CHEBI:15378"/>
        <dbReference type="ChEBI" id="CHEBI:16526"/>
        <dbReference type="ChEBI" id="CHEBI:32551"/>
        <dbReference type="ChEBI" id="CHEBI:57791"/>
        <dbReference type="EC" id="4.1.1.20"/>
    </reaction>
</comment>
<dbReference type="Gene3D" id="2.40.37.10">
    <property type="entry name" value="Lyase, Ornithine Decarboxylase, Chain A, domain 1"/>
    <property type="match status" value="1"/>
</dbReference>
<dbReference type="UniPathway" id="UPA00034">
    <property type="reaction ID" value="UER00027"/>
</dbReference>
<feature type="active site" description="Proton donor" evidence="13">
    <location>
        <position position="334"/>
    </location>
</feature>
<evidence type="ECO:0000256" key="12">
    <source>
        <dbReference type="HAMAP-Rule" id="MF_02120"/>
    </source>
</evidence>
<keyword evidence="5 12" id="KW-0457">Lysine biosynthesis</keyword>
<evidence type="ECO:0000256" key="11">
    <source>
        <dbReference type="ARBA" id="ARBA00074972"/>
    </source>
</evidence>
<gene>
    <name evidence="12 17" type="primary">lysA</name>
    <name evidence="17" type="ORF">H7A79_1871</name>
</gene>
<dbReference type="PRINTS" id="PR01181">
    <property type="entry name" value="DAPDCRBXLASE"/>
</dbReference>
<dbReference type="PANTHER" id="PTHR43727:SF2">
    <property type="entry name" value="GROUP IV DECARBOXYLASE"/>
    <property type="match status" value="1"/>
</dbReference>
<organism evidence="17 18">
    <name type="scientific">Neisseria musculi</name>
    <dbReference type="NCBI Taxonomy" id="1815583"/>
    <lineage>
        <taxon>Bacteria</taxon>
        <taxon>Pseudomonadati</taxon>
        <taxon>Pseudomonadota</taxon>
        <taxon>Betaproteobacteria</taxon>
        <taxon>Neisseriales</taxon>
        <taxon>Neisseriaceae</taxon>
        <taxon>Neisseria</taxon>
    </lineage>
</organism>
<dbReference type="Gene3D" id="3.20.20.10">
    <property type="entry name" value="Alanine racemase"/>
    <property type="match status" value="1"/>
</dbReference>
<dbReference type="KEGG" id="nmus:H7A79_1871"/>
<evidence type="ECO:0000256" key="9">
    <source>
        <dbReference type="ARBA" id="ARBA00060983"/>
    </source>
</evidence>
<dbReference type="GO" id="GO:0008836">
    <property type="term" value="F:diaminopimelate decarboxylase activity"/>
    <property type="evidence" value="ECO:0007669"/>
    <property type="project" value="UniProtKB-UniRule"/>
</dbReference>
<keyword evidence="2 12" id="KW-0028">Amino-acid biosynthesis</keyword>
<dbReference type="PANTHER" id="PTHR43727">
    <property type="entry name" value="DIAMINOPIMELATE DECARBOXYLASE"/>
    <property type="match status" value="1"/>
</dbReference>
<dbReference type="PROSITE" id="PS00879">
    <property type="entry name" value="ODR_DC_2_2"/>
    <property type="match status" value="1"/>
</dbReference>
<keyword evidence="3 12" id="KW-0210">Decarboxylase</keyword>
<dbReference type="CDD" id="cd06828">
    <property type="entry name" value="PLPDE_III_DapDC"/>
    <property type="match status" value="1"/>
</dbReference>
<feature type="binding site" evidence="12">
    <location>
        <position position="304"/>
    </location>
    <ligand>
        <name>substrate</name>
    </ligand>
</feature>
<evidence type="ECO:0000256" key="1">
    <source>
        <dbReference type="ARBA" id="ARBA00001933"/>
    </source>
</evidence>
<keyword evidence="4 12" id="KW-0663">Pyridoxal phosphate</keyword>
<evidence type="ECO:0000256" key="7">
    <source>
        <dbReference type="ARBA" id="ARBA00050464"/>
    </source>
</evidence>
<proteinExistence type="inferred from homology"/>
<dbReference type="InterPro" id="IPR029066">
    <property type="entry name" value="PLP-binding_barrel"/>
</dbReference>
<comment type="similarity">
    <text evidence="9 12">Belongs to the Orn/Lys/Arg decarboxylase class-II family. LysA subfamily.</text>
</comment>
<dbReference type="FunFam" id="3.20.20.10:FF:000003">
    <property type="entry name" value="Diaminopimelate decarboxylase"/>
    <property type="match status" value="1"/>
</dbReference>
<dbReference type="Pfam" id="PF00278">
    <property type="entry name" value="Orn_DAP_Arg_deC"/>
    <property type="match status" value="1"/>
</dbReference>
<feature type="binding site" evidence="12">
    <location>
        <position position="362"/>
    </location>
    <ligand>
        <name>pyridoxal 5'-phosphate</name>
        <dbReference type="ChEBI" id="CHEBI:597326"/>
    </ligand>
</feature>
<feature type="domain" description="Orn/DAP/Arg decarboxylase 2 N-terminal" evidence="16">
    <location>
        <begin position="35"/>
        <end position="271"/>
    </location>
</feature>
<dbReference type="GO" id="GO:0030170">
    <property type="term" value="F:pyridoxal phosphate binding"/>
    <property type="evidence" value="ECO:0007669"/>
    <property type="project" value="UniProtKB-UniRule"/>
</dbReference>
<feature type="modified residue" description="N6-(pyridoxal phosphate)lysine" evidence="12 13">
    <location>
        <position position="52"/>
    </location>
</feature>
<dbReference type="InterPro" id="IPR022644">
    <property type="entry name" value="De-COase2_N"/>
</dbReference>
<comment type="cofactor">
    <cofactor evidence="1 12 13 14">
        <name>pyridoxal 5'-phosphate</name>
        <dbReference type="ChEBI" id="CHEBI:597326"/>
    </cofactor>
</comment>
<dbReference type="HAMAP" id="MF_02120">
    <property type="entry name" value="LysA"/>
    <property type="match status" value="1"/>
</dbReference>
<dbReference type="InterPro" id="IPR000183">
    <property type="entry name" value="Orn/DAP/Arg_de-COase"/>
</dbReference>
<dbReference type="InterPro" id="IPR022657">
    <property type="entry name" value="De-COase2_CS"/>
</dbReference>
<comment type="function">
    <text evidence="12">Specifically catalyzes the decarboxylation of meso-diaminopimelate (meso-DAP) to L-lysine.</text>
</comment>
<dbReference type="EC" id="4.1.1.20" evidence="10 12"/>
<evidence type="ECO:0000256" key="6">
    <source>
        <dbReference type="ARBA" id="ARBA00023239"/>
    </source>
</evidence>
<evidence type="ECO:0000256" key="2">
    <source>
        <dbReference type="ARBA" id="ARBA00022605"/>
    </source>
</evidence>
<evidence type="ECO:0000256" key="8">
    <source>
        <dbReference type="ARBA" id="ARBA00060643"/>
    </source>
</evidence>
<comment type="subunit">
    <text evidence="12">Homodimer.</text>
</comment>
<dbReference type="PRINTS" id="PR01179">
    <property type="entry name" value="ODADCRBXLASE"/>
</dbReference>
<dbReference type="AlphaFoldDB" id="A0A7H1MA47"/>
<sequence length="406" mass="43719">MTLYCEQTPYSRLAGEFGTPLYVYSQAALTGAFCAYTDAFATLNPLVCYAVKANGNLSILKHFAVLGSGFDIVSGGELARVLAAGGDAGKTIFSGVGKSEAEIEFALNAGVLCFNVESLPELDRIQAVAERIGKTAPVSLRINPDVDAKTHPYISTGLKSNKFGIAYADAPAAYRYAAGLGRLKITGIDCHIGSQLTDLSPLVEACERILLLVDRLAAEGIELEHIDLGGGIGIVYRDENAPDLNAYAQSVARMMAGRRQKLVLEPGRSLVGRAGTLLTRVEFVKQGEEKNFVIVDAAMNDLMRPALYHAYHRIEVVGQKKRQPFVADVVGPICETGDFLGKERELACEAGDLLLVADAGAYCSSMAGNYNTRNRAAEVLVNGSEARLIRRRETWEQQMANETACL</sequence>
<feature type="domain" description="Orn/DAP/Arg decarboxylase 2 C-terminal" evidence="15">
    <location>
        <begin position="22"/>
        <end position="360"/>
    </location>
</feature>
<dbReference type="SUPFAM" id="SSF51419">
    <property type="entry name" value="PLP-binding barrel"/>
    <property type="match status" value="1"/>
</dbReference>
<dbReference type="InterPro" id="IPR002986">
    <property type="entry name" value="DAP_deCOOHase_LysA"/>
</dbReference>
<dbReference type="GO" id="GO:0009089">
    <property type="term" value="P:lysine biosynthetic process via diaminopimelate"/>
    <property type="evidence" value="ECO:0007669"/>
    <property type="project" value="UniProtKB-UniRule"/>
</dbReference>
<feature type="binding site" evidence="12">
    <location>
        <position position="268"/>
    </location>
    <ligand>
        <name>substrate</name>
    </ligand>
</feature>
<dbReference type="SUPFAM" id="SSF50621">
    <property type="entry name" value="Alanine racemase C-terminal domain-like"/>
    <property type="match status" value="1"/>
</dbReference>
<evidence type="ECO:0000313" key="18">
    <source>
        <dbReference type="Proteomes" id="UP000516412"/>
    </source>
</evidence>
<evidence type="ECO:0000256" key="5">
    <source>
        <dbReference type="ARBA" id="ARBA00023154"/>
    </source>
</evidence>
<dbReference type="FunFam" id="2.40.37.10:FF:000003">
    <property type="entry name" value="Diaminopimelate decarboxylase"/>
    <property type="match status" value="1"/>
</dbReference>
<feature type="binding site" evidence="12">
    <location>
        <begin position="265"/>
        <end position="268"/>
    </location>
    <ligand>
        <name>pyridoxal 5'-phosphate</name>
        <dbReference type="ChEBI" id="CHEBI:597326"/>
    </ligand>
</feature>